<feature type="non-terminal residue" evidence="9">
    <location>
        <position position="1"/>
    </location>
</feature>
<evidence type="ECO:0000256" key="2">
    <source>
        <dbReference type="ARBA" id="ARBA00022723"/>
    </source>
</evidence>
<dbReference type="GO" id="GO:0005525">
    <property type="term" value="F:GTP binding"/>
    <property type="evidence" value="ECO:0007669"/>
    <property type="project" value="UniProtKB-KW"/>
</dbReference>
<evidence type="ECO:0000256" key="1">
    <source>
        <dbReference type="ARBA" id="ARBA00008535"/>
    </source>
</evidence>
<evidence type="ECO:0008006" key="11">
    <source>
        <dbReference type="Google" id="ProtNLM"/>
    </source>
</evidence>
<evidence type="ECO:0000256" key="6">
    <source>
        <dbReference type="SAM" id="Coils"/>
    </source>
</evidence>
<organism evidence="9 10">
    <name type="scientific">Solanum verrucosum</name>
    <dbReference type="NCBI Taxonomy" id="315347"/>
    <lineage>
        <taxon>Eukaryota</taxon>
        <taxon>Viridiplantae</taxon>
        <taxon>Streptophyta</taxon>
        <taxon>Embryophyta</taxon>
        <taxon>Tracheophyta</taxon>
        <taxon>Spermatophyta</taxon>
        <taxon>Magnoliopsida</taxon>
        <taxon>eudicotyledons</taxon>
        <taxon>Gunneridae</taxon>
        <taxon>Pentapetalae</taxon>
        <taxon>asterids</taxon>
        <taxon>lamiids</taxon>
        <taxon>Solanales</taxon>
        <taxon>Solanaceae</taxon>
        <taxon>Solanoideae</taxon>
        <taxon>Solaneae</taxon>
        <taxon>Solanum</taxon>
    </lineage>
</organism>
<comment type="similarity">
    <text evidence="1">Belongs to the TRAFAC class TrmE-Era-EngA-EngB-Septin-like GTPase superfamily. AIG1/Toc34/Toc159-like paraseptin GTPase family. IAN subfamily.</text>
</comment>
<dbReference type="Pfam" id="PF03226">
    <property type="entry name" value="Yippee-Mis18"/>
    <property type="match status" value="1"/>
</dbReference>
<evidence type="ECO:0000256" key="5">
    <source>
        <dbReference type="ARBA" id="ARBA00023134"/>
    </source>
</evidence>
<dbReference type="PROSITE" id="PS51792">
    <property type="entry name" value="YIPPEE"/>
    <property type="match status" value="1"/>
</dbReference>
<evidence type="ECO:0000259" key="8">
    <source>
        <dbReference type="PROSITE" id="PS51792"/>
    </source>
</evidence>
<keyword evidence="4" id="KW-0862">Zinc</keyword>
<dbReference type="InterPro" id="IPR004910">
    <property type="entry name" value="Yippee/Mis18/Cereblon"/>
</dbReference>
<feature type="coiled-coil region" evidence="6">
    <location>
        <begin position="302"/>
        <end position="343"/>
    </location>
</feature>
<keyword evidence="5" id="KW-0342">GTP-binding</keyword>
<proteinExistence type="inferred from homology"/>
<sequence length="443" mass="50228">KMGGSSVSDDWEFIANEAQTLLMIGCIGEGKSATGNSILGRNAFQLRSCFGAVTRTCEIQRTRLEDGQILDVIDTPGFDFNAESGLVGNEIGRCIDLADDGVHAVLFVLSVRTSFSKEEQAAIQYFKKLFGTKISDYMIVVYTGGDKLEDDDSLNDHLDHSCPDDLKEVLKMCGNRQVFFDNKTEDPAKKAEQLRELLFHVNMVVQMAGGKPYTSELFEEVKMKLRNDSVEVNSLLGDLKQGVTELKEQLQRFSFVEQQRRITKMKSFSPATLIADVSFDFQQSLVRANLQILAESKMNSTMHSLEKQLEEERTARLGAESKIRELKDSLEKAQRETEELTVKHRSYSCYKCRRHVSFHDDIISTNFQSKKGKAFLFAHVRNVVVGTNEEKRLTTGLHTIADIYCVDCNEVLGWKYEKAVEPSQKYKEGKFILELCKIVKDNW</sequence>
<dbReference type="InterPro" id="IPR045058">
    <property type="entry name" value="GIMA/IAN/Toc"/>
</dbReference>
<keyword evidence="10" id="KW-1185">Reference proteome</keyword>
<dbReference type="PANTHER" id="PTHR10903:SF152">
    <property type="entry name" value="PROTEIN AIG1-LIKE"/>
    <property type="match status" value="1"/>
</dbReference>
<dbReference type="SUPFAM" id="SSF52540">
    <property type="entry name" value="P-loop containing nucleoside triphosphate hydrolases"/>
    <property type="match status" value="1"/>
</dbReference>
<dbReference type="PROSITE" id="PS51720">
    <property type="entry name" value="G_AIG1"/>
    <property type="match status" value="1"/>
</dbReference>
<dbReference type="FunFam" id="3.40.50.300:FF:000840">
    <property type="entry name" value="Immune-associated nucleotide-binding protein 9"/>
    <property type="match status" value="1"/>
</dbReference>
<dbReference type="Pfam" id="PF04548">
    <property type="entry name" value="AIG1"/>
    <property type="match status" value="1"/>
</dbReference>
<keyword evidence="2" id="KW-0479">Metal-binding</keyword>
<dbReference type="InterPro" id="IPR006703">
    <property type="entry name" value="G_AIG1"/>
</dbReference>
<gene>
    <name evidence="9" type="ORF">MTR67_028232</name>
</gene>
<accession>A0AAF0R6R2</accession>
<dbReference type="GO" id="GO:0046872">
    <property type="term" value="F:metal ion binding"/>
    <property type="evidence" value="ECO:0007669"/>
    <property type="project" value="UniProtKB-KW"/>
</dbReference>
<evidence type="ECO:0000313" key="10">
    <source>
        <dbReference type="Proteomes" id="UP001234989"/>
    </source>
</evidence>
<feature type="domain" description="Yippee" evidence="8">
    <location>
        <begin position="345"/>
        <end position="442"/>
    </location>
</feature>
<feature type="domain" description="AIG1-type G" evidence="7">
    <location>
        <begin position="16"/>
        <end position="222"/>
    </location>
</feature>
<evidence type="ECO:0000259" key="7">
    <source>
        <dbReference type="PROSITE" id="PS51720"/>
    </source>
</evidence>
<dbReference type="PANTHER" id="PTHR10903">
    <property type="entry name" value="GTPASE, IMAP FAMILY MEMBER-RELATED"/>
    <property type="match status" value="1"/>
</dbReference>
<evidence type="ECO:0000256" key="3">
    <source>
        <dbReference type="ARBA" id="ARBA00022741"/>
    </source>
</evidence>
<evidence type="ECO:0000256" key="4">
    <source>
        <dbReference type="ARBA" id="ARBA00022833"/>
    </source>
</evidence>
<dbReference type="CDD" id="cd01852">
    <property type="entry name" value="AIG1"/>
    <property type="match status" value="1"/>
</dbReference>
<protein>
    <recommendedName>
        <fullName evidence="11">Protein yippee-like</fullName>
    </recommendedName>
</protein>
<name>A0AAF0R6R2_SOLVR</name>
<reference evidence="9" key="1">
    <citation type="submission" date="2023-08" db="EMBL/GenBank/DDBJ databases">
        <title>A de novo genome assembly of Solanum verrucosum Schlechtendal, a Mexican diploid species geographically isolated from the other diploid A-genome species in potato relatives.</title>
        <authorList>
            <person name="Hosaka K."/>
        </authorList>
    </citation>
    <scope>NUCLEOTIDE SEQUENCE</scope>
    <source>
        <tissue evidence="9">Young leaves</tissue>
    </source>
</reference>
<dbReference type="Gene3D" id="3.40.50.300">
    <property type="entry name" value="P-loop containing nucleotide triphosphate hydrolases"/>
    <property type="match status" value="1"/>
</dbReference>
<dbReference type="AlphaFoldDB" id="A0AAF0R6R2"/>
<keyword evidence="6" id="KW-0175">Coiled coil</keyword>
<dbReference type="Proteomes" id="UP001234989">
    <property type="component" value="Chromosome 6"/>
</dbReference>
<keyword evidence="3" id="KW-0547">Nucleotide-binding</keyword>
<dbReference type="EMBL" id="CP133617">
    <property type="protein sequence ID" value="WMV34847.1"/>
    <property type="molecule type" value="Genomic_DNA"/>
</dbReference>
<dbReference type="InterPro" id="IPR027417">
    <property type="entry name" value="P-loop_NTPase"/>
</dbReference>
<dbReference type="InterPro" id="IPR034751">
    <property type="entry name" value="Yippee"/>
</dbReference>
<evidence type="ECO:0000313" key="9">
    <source>
        <dbReference type="EMBL" id="WMV34847.1"/>
    </source>
</evidence>